<evidence type="ECO:0000313" key="1">
    <source>
        <dbReference type="EMBL" id="OLL22285.1"/>
    </source>
</evidence>
<reference evidence="1 2" key="1">
    <citation type="submission" date="2016-04" db="EMBL/GenBank/DDBJ databases">
        <title>Evolutionary innovation and constraint leading to complex multicellularity in the Ascomycota.</title>
        <authorList>
            <person name="Cisse O."/>
            <person name="Nguyen A."/>
            <person name="Hewitt D.A."/>
            <person name="Jedd G."/>
            <person name="Stajich J.E."/>
        </authorList>
    </citation>
    <scope>NUCLEOTIDE SEQUENCE [LARGE SCALE GENOMIC DNA]</scope>
    <source>
        <strain evidence="1 2">DAH-3</strain>
    </source>
</reference>
<dbReference type="OrthoDB" id="2148418at2759"/>
<gene>
    <name evidence="1" type="ORF">NEOLI_001546</name>
</gene>
<organism evidence="1 2">
    <name type="scientific">Neolecta irregularis (strain DAH-3)</name>
    <dbReference type="NCBI Taxonomy" id="1198029"/>
    <lineage>
        <taxon>Eukaryota</taxon>
        <taxon>Fungi</taxon>
        <taxon>Dikarya</taxon>
        <taxon>Ascomycota</taxon>
        <taxon>Taphrinomycotina</taxon>
        <taxon>Neolectales</taxon>
        <taxon>Neolectaceae</taxon>
        <taxon>Neolecta</taxon>
    </lineage>
</organism>
<name>A0A1U7LI04_NEOID</name>
<comment type="caution">
    <text evidence="1">The sequence shown here is derived from an EMBL/GenBank/DDBJ whole genome shotgun (WGS) entry which is preliminary data.</text>
</comment>
<evidence type="ECO:0000313" key="2">
    <source>
        <dbReference type="Proteomes" id="UP000186594"/>
    </source>
</evidence>
<dbReference type="EMBL" id="LXFE01003532">
    <property type="protein sequence ID" value="OLL22285.1"/>
    <property type="molecule type" value="Genomic_DNA"/>
</dbReference>
<keyword evidence="2" id="KW-1185">Reference proteome</keyword>
<feature type="non-terminal residue" evidence="1">
    <location>
        <position position="1"/>
    </location>
</feature>
<dbReference type="STRING" id="1198029.A0A1U7LI04"/>
<dbReference type="AlphaFoldDB" id="A0A1U7LI04"/>
<accession>A0A1U7LI04</accession>
<dbReference type="Proteomes" id="UP000186594">
    <property type="component" value="Unassembled WGS sequence"/>
</dbReference>
<protein>
    <submittedName>
        <fullName evidence="1">Uncharacterized protein</fullName>
    </submittedName>
</protein>
<sequence length="217" mass="24238">KKRKLPVEHSDTALPRIASKRIKHLSKSSSIPVAPLPKARPPAPAPLIPINPFTSRSLTFLSPGELVKLTRQNTTQNRLYNCDFDRVVIRKKEARPPSPNPKVTARAAAEARAQRKLRELELGYATGPGDDDTWGPPPQITPTRKAVKWGLKLEEEDDVKLSDPAQAIIKRPEKGCLIIKAKLNEFGNVIDHKDDPSPTKPFKVTVQKILYRGERDD</sequence>
<proteinExistence type="predicted"/>